<evidence type="ECO:0000256" key="2">
    <source>
        <dbReference type="ARBA" id="ARBA00022723"/>
    </source>
</evidence>
<dbReference type="FunFam" id="1.10.630.10:FF:000011">
    <property type="entry name" value="Cytochrome P450 83B1"/>
    <property type="match status" value="1"/>
</dbReference>
<keyword evidence="4 5" id="KW-0349">Heme</keyword>
<dbReference type="InterPro" id="IPR036396">
    <property type="entry name" value="Cyt_P450_sf"/>
</dbReference>
<dbReference type="GO" id="GO:0016705">
    <property type="term" value="F:oxidoreductase activity, acting on paired donors, with incorporation or reduction of molecular oxygen"/>
    <property type="evidence" value="ECO:0007669"/>
    <property type="project" value="InterPro"/>
</dbReference>
<dbReference type="PANTHER" id="PTHR47955:SF15">
    <property type="entry name" value="CYTOCHROME P450 71A2-LIKE"/>
    <property type="match status" value="1"/>
</dbReference>
<keyword evidence="6" id="KW-0812">Transmembrane</keyword>
<comment type="similarity">
    <text evidence="1 5">Belongs to the cytochrome P450 family.</text>
</comment>
<accession>A0A5D3BJF9</accession>
<proteinExistence type="inferred from homology"/>
<dbReference type="GO" id="GO:0020037">
    <property type="term" value="F:heme binding"/>
    <property type="evidence" value="ECO:0007669"/>
    <property type="project" value="InterPro"/>
</dbReference>
<dbReference type="Gene3D" id="1.10.630.10">
    <property type="entry name" value="Cytochrome P450"/>
    <property type="match status" value="1"/>
</dbReference>
<keyword evidence="6" id="KW-0472">Membrane</keyword>
<dbReference type="PRINTS" id="PR00385">
    <property type="entry name" value="P450"/>
</dbReference>
<evidence type="ECO:0000256" key="6">
    <source>
        <dbReference type="SAM" id="Phobius"/>
    </source>
</evidence>
<evidence type="ECO:0000313" key="7">
    <source>
        <dbReference type="EMBL" id="TYJ98505.1"/>
    </source>
</evidence>
<comment type="caution">
    <text evidence="7">The sequence shown here is derived from an EMBL/GenBank/DDBJ whole genome shotgun (WGS) entry which is preliminary data.</text>
</comment>
<dbReference type="InterPro" id="IPR017972">
    <property type="entry name" value="Cyt_P450_CS"/>
</dbReference>
<dbReference type="CDD" id="cd11072">
    <property type="entry name" value="CYP71-like"/>
    <property type="match status" value="1"/>
</dbReference>
<dbReference type="PRINTS" id="PR00463">
    <property type="entry name" value="EP450I"/>
</dbReference>
<keyword evidence="5" id="KW-0560">Oxidoreductase</keyword>
<gene>
    <name evidence="7" type="ORF">E5676_scaffold350G001080</name>
</gene>
<dbReference type="AlphaFoldDB" id="A0A5D3BJF9"/>
<reference evidence="7 8" key="1">
    <citation type="submission" date="2019-08" db="EMBL/GenBank/DDBJ databases">
        <title>Draft genome sequences of two oriental melons (Cucumis melo L. var makuwa).</title>
        <authorList>
            <person name="Kwon S.-Y."/>
        </authorList>
    </citation>
    <scope>NUCLEOTIDE SEQUENCE [LARGE SCALE GENOMIC DNA]</scope>
    <source>
        <strain evidence="8">cv. Chang Bougi</strain>
        <tissue evidence="7">Leaf</tissue>
    </source>
</reference>
<comment type="cofactor">
    <cofactor evidence="4">
        <name>heme</name>
        <dbReference type="ChEBI" id="CHEBI:30413"/>
    </cofactor>
</comment>
<dbReference type="Proteomes" id="UP000321947">
    <property type="component" value="Unassembled WGS sequence"/>
</dbReference>
<evidence type="ECO:0000313" key="8">
    <source>
        <dbReference type="Proteomes" id="UP000321947"/>
    </source>
</evidence>
<keyword evidence="5" id="KW-0503">Monooxygenase</keyword>
<sequence length="510" mass="57678">MNTLLPLLLLPSHLQLSLYSISFTTFILLLIFLLQKCLRSSPQSSPPSPPKLPIFGHLLNLGSLPHLTLQNYARLHGPLFLLRLGSVPTLVVSASDLARDIMKTHDLVFANRPKSSISDKLLYSSRDVAASPYGEYWRQMKSICVLHLLSNKRVQSFRHVREEEVKLMIEKIEQNPVGVNLTEIFSGLTNDVVCRVALGRKYRVGEDGVKFMGLLKEFSKLLGSFSVRDFIPWLGWIDWISGLDGKANGVAKELDKFFDRVIEDHMNPENRADMKNFDEQKDLVDVLLWIQRENSIGFPLEMKNIKALILDMFAAGTDTAYTVLEWAMSELLKHPEVMKKLKNEIGEIKGEHKGSYINEDDIDQMVYLKAIIKETLRLHTPIPLLVPRESIKPVKLRGYDIKPGTRVMINAWTIGRDPKVWEEAEKFQPERFLNSSIDFKGQDFELIPFGAGRRGCPGIAFATTVIEIALANLVHKFEWILPNGEDLDMSGASGLTIHRKIPLVATAVPC</sequence>
<name>A0A5D3BJF9_CUCMM</name>
<dbReference type="GO" id="GO:0004497">
    <property type="term" value="F:monooxygenase activity"/>
    <property type="evidence" value="ECO:0007669"/>
    <property type="project" value="UniProtKB-KW"/>
</dbReference>
<evidence type="ECO:0000256" key="1">
    <source>
        <dbReference type="ARBA" id="ARBA00010617"/>
    </source>
</evidence>
<keyword evidence="3 4" id="KW-0408">Iron</keyword>
<feature type="transmembrane region" description="Helical" evidence="6">
    <location>
        <begin position="16"/>
        <end position="34"/>
    </location>
</feature>
<evidence type="ECO:0000256" key="4">
    <source>
        <dbReference type="PIRSR" id="PIRSR602401-1"/>
    </source>
</evidence>
<evidence type="ECO:0000256" key="5">
    <source>
        <dbReference type="RuleBase" id="RU000461"/>
    </source>
</evidence>
<dbReference type="SUPFAM" id="SSF48264">
    <property type="entry name" value="Cytochrome P450"/>
    <property type="match status" value="1"/>
</dbReference>
<evidence type="ECO:0000256" key="3">
    <source>
        <dbReference type="ARBA" id="ARBA00023004"/>
    </source>
</evidence>
<organism evidence="7 8">
    <name type="scientific">Cucumis melo var. makuwa</name>
    <name type="common">Oriental melon</name>
    <dbReference type="NCBI Taxonomy" id="1194695"/>
    <lineage>
        <taxon>Eukaryota</taxon>
        <taxon>Viridiplantae</taxon>
        <taxon>Streptophyta</taxon>
        <taxon>Embryophyta</taxon>
        <taxon>Tracheophyta</taxon>
        <taxon>Spermatophyta</taxon>
        <taxon>Magnoliopsida</taxon>
        <taxon>eudicotyledons</taxon>
        <taxon>Gunneridae</taxon>
        <taxon>Pentapetalae</taxon>
        <taxon>rosids</taxon>
        <taxon>fabids</taxon>
        <taxon>Cucurbitales</taxon>
        <taxon>Cucurbitaceae</taxon>
        <taxon>Benincaseae</taxon>
        <taxon>Cucumis</taxon>
    </lineage>
</organism>
<dbReference type="InterPro" id="IPR001128">
    <property type="entry name" value="Cyt_P450"/>
</dbReference>
<dbReference type="PANTHER" id="PTHR47955">
    <property type="entry name" value="CYTOCHROME P450 FAMILY 71 PROTEIN"/>
    <property type="match status" value="1"/>
</dbReference>
<dbReference type="EMBL" id="SSTD01018043">
    <property type="protein sequence ID" value="TYJ98505.1"/>
    <property type="molecule type" value="Genomic_DNA"/>
</dbReference>
<dbReference type="PROSITE" id="PS00086">
    <property type="entry name" value="CYTOCHROME_P450"/>
    <property type="match status" value="1"/>
</dbReference>
<dbReference type="InterPro" id="IPR002401">
    <property type="entry name" value="Cyt_P450_E_grp-I"/>
</dbReference>
<keyword evidence="6" id="KW-1133">Transmembrane helix</keyword>
<protein>
    <submittedName>
        <fullName evidence="7">Cytochrome P450 71A22-like</fullName>
    </submittedName>
</protein>
<feature type="binding site" description="axial binding residue" evidence="4">
    <location>
        <position position="456"/>
    </location>
    <ligand>
        <name>heme</name>
        <dbReference type="ChEBI" id="CHEBI:30413"/>
    </ligand>
    <ligandPart>
        <name>Fe</name>
        <dbReference type="ChEBI" id="CHEBI:18248"/>
    </ligandPart>
</feature>
<dbReference type="Pfam" id="PF00067">
    <property type="entry name" value="p450"/>
    <property type="match status" value="1"/>
</dbReference>
<dbReference type="GO" id="GO:0005506">
    <property type="term" value="F:iron ion binding"/>
    <property type="evidence" value="ECO:0007669"/>
    <property type="project" value="InterPro"/>
</dbReference>
<keyword evidence="2 4" id="KW-0479">Metal-binding</keyword>